<dbReference type="OrthoDB" id="5419848at2"/>
<gene>
    <name evidence="1" type="ORF">GFC01_07115</name>
</gene>
<sequence>MPTGPCGLSCDACGLYHRGRCSSCGPGNSIEARAKITFQEELGFRCPVLTCAITREIDYCSRDCPAFPCSKFEQGPYPLSHNFIRMYRRRSGAGH</sequence>
<organism evidence="1 2">
    <name type="scientific">Desulfofundulus thermobenzoicus</name>
    <dbReference type="NCBI Taxonomy" id="29376"/>
    <lineage>
        <taxon>Bacteria</taxon>
        <taxon>Bacillati</taxon>
        <taxon>Bacillota</taxon>
        <taxon>Clostridia</taxon>
        <taxon>Eubacteriales</taxon>
        <taxon>Peptococcaceae</taxon>
        <taxon>Desulfofundulus</taxon>
    </lineage>
</organism>
<dbReference type="EMBL" id="WHYR01000015">
    <property type="protein sequence ID" value="MQL52041.1"/>
    <property type="molecule type" value="Genomic_DNA"/>
</dbReference>
<reference evidence="1 2" key="1">
    <citation type="submission" date="2019-10" db="EMBL/GenBank/DDBJ databases">
        <title>Comparative genomics of sulfur disproportionating microorganisms.</title>
        <authorList>
            <person name="Ward L.M."/>
            <person name="Bertran E."/>
            <person name="Johnston D."/>
        </authorList>
    </citation>
    <scope>NUCLEOTIDE SEQUENCE [LARGE SCALE GENOMIC DNA]</scope>
    <source>
        <strain evidence="1 2">DSM 14055</strain>
    </source>
</reference>
<protein>
    <recommendedName>
        <fullName evidence="3">DUF3795 domain-containing protein</fullName>
    </recommendedName>
</protein>
<name>A0A6N7IQ49_9FIRM</name>
<evidence type="ECO:0000313" key="2">
    <source>
        <dbReference type="Proteomes" id="UP000441717"/>
    </source>
</evidence>
<dbReference type="Proteomes" id="UP000441717">
    <property type="component" value="Unassembled WGS sequence"/>
</dbReference>
<evidence type="ECO:0008006" key="3">
    <source>
        <dbReference type="Google" id="ProtNLM"/>
    </source>
</evidence>
<comment type="caution">
    <text evidence="1">The sequence shown here is derived from an EMBL/GenBank/DDBJ whole genome shotgun (WGS) entry which is preliminary data.</text>
</comment>
<proteinExistence type="predicted"/>
<dbReference type="AlphaFoldDB" id="A0A6N7IQ49"/>
<dbReference type="RefSeq" id="WP_152945966.1">
    <property type="nucleotide sequence ID" value="NZ_WHYR01000015.1"/>
</dbReference>
<keyword evidence="2" id="KW-1185">Reference proteome</keyword>
<accession>A0A6N7IQ49</accession>
<evidence type="ECO:0000313" key="1">
    <source>
        <dbReference type="EMBL" id="MQL52041.1"/>
    </source>
</evidence>